<evidence type="ECO:0000313" key="10">
    <source>
        <dbReference type="Proteomes" id="UP001157974"/>
    </source>
</evidence>
<evidence type="ECO:0000313" key="9">
    <source>
        <dbReference type="EMBL" id="KAJ8906390.1"/>
    </source>
</evidence>
<keyword evidence="6" id="KW-0325">Glycoprotein</keyword>
<dbReference type="GO" id="GO:0003993">
    <property type="term" value="F:acid phosphatase activity"/>
    <property type="evidence" value="ECO:0007669"/>
    <property type="project" value="UniProtKB-EC"/>
</dbReference>
<organism evidence="9 10">
    <name type="scientific">Rhodosorus marinus</name>
    <dbReference type="NCBI Taxonomy" id="101924"/>
    <lineage>
        <taxon>Eukaryota</taxon>
        <taxon>Rhodophyta</taxon>
        <taxon>Stylonematophyceae</taxon>
        <taxon>Stylonematales</taxon>
        <taxon>Stylonemataceae</taxon>
        <taxon>Rhodosorus</taxon>
    </lineage>
</organism>
<dbReference type="EMBL" id="JAMWBK010000003">
    <property type="protein sequence ID" value="KAJ8906390.1"/>
    <property type="molecule type" value="Genomic_DNA"/>
</dbReference>
<keyword evidence="10" id="KW-1185">Reference proteome</keyword>
<protein>
    <recommendedName>
        <fullName evidence="11">Acid phosphatase</fullName>
    </recommendedName>
</protein>
<name>A0AAV8UV02_9RHOD</name>
<evidence type="ECO:0000256" key="7">
    <source>
        <dbReference type="SAM" id="Phobius"/>
    </source>
</evidence>
<evidence type="ECO:0000256" key="3">
    <source>
        <dbReference type="ARBA" id="ARBA00022729"/>
    </source>
</evidence>
<evidence type="ECO:0000256" key="1">
    <source>
        <dbReference type="ARBA" id="ARBA00000032"/>
    </source>
</evidence>
<dbReference type="PANTHER" id="PTHR11567:SF211">
    <property type="entry name" value="PROSTATIC ACID PHOSPHATASE"/>
    <property type="match status" value="1"/>
</dbReference>
<keyword evidence="7" id="KW-0472">Membrane</keyword>
<feature type="chain" id="PRO_5043317047" description="Acid phosphatase" evidence="8">
    <location>
        <begin position="19"/>
        <end position="479"/>
    </location>
</feature>
<keyword evidence="4" id="KW-0378">Hydrolase</keyword>
<dbReference type="AlphaFoldDB" id="A0AAV8UV02"/>
<keyword evidence="7" id="KW-1133">Transmembrane helix</keyword>
<evidence type="ECO:0000256" key="4">
    <source>
        <dbReference type="ARBA" id="ARBA00022801"/>
    </source>
</evidence>
<dbReference type="Proteomes" id="UP001157974">
    <property type="component" value="Unassembled WGS sequence"/>
</dbReference>
<dbReference type="InterPro" id="IPR050645">
    <property type="entry name" value="Histidine_acid_phosphatase"/>
</dbReference>
<evidence type="ECO:0000256" key="5">
    <source>
        <dbReference type="ARBA" id="ARBA00023157"/>
    </source>
</evidence>
<feature type="transmembrane region" description="Helical" evidence="7">
    <location>
        <begin position="449"/>
        <end position="468"/>
    </location>
</feature>
<dbReference type="SUPFAM" id="SSF53254">
    <property type="entry name" value="Phosphoglycerate mutase-like"/>
    <property type="match status" value="1"/>
</dbReference>
<accession>A0AAV8UV02</accession>
<keyword evidence="5" id="KW-1015">Disulfide bond</keyword>
<reference evidence="9 10" key="1">
    <citation type="journal article" date="2023" name="Nat. Commun.">
        <title>Origin of minicircular mitochondrial genomes in red algae.</title>
        <authorList>
            <person name="Lee Y."/>
            <person name="Cho C.H."/>
            <person name="Lee Y.M."/>
            <person name="Park S.I."/>
            <person name="Yang J.H."/>
            <person name="West J.A."/>
            <person name="Bhattacharya D."/>
            <person name="Yoon H.S."/>
        </authorList>
    </citation>
    <scope>NUCLEOTIDE SEQUENCE [LARGE SCALE GENOMIC DNA]</scope>
    <source>
        <strain evidence="9 10">CCMP1338</strain>
        <tissue evidence="9">Whole cell</tissue>
    </source>
</reference>
<keyword evidence="7" id="KW-0812">Transmembrane</keyword>
<evidence type="ECO:0000256" key="6">
    <source>
        <dbReference type="ARBA" id="ARBA00023180"/>
    </source>
</evidence>
<feature type="signal peptide" evidence="8">
    <location>
        <begin position="1"/>
        <end position="18"/>
    </location>
</feature>
<dbReference type="InterPro" id="IPR029033">
    <property type="entry name" value="His_PPase_superfam"/>
</dbReference>
<dbReference type="CDD" id="cd07061">
    <property type="entry name" value="HP_HAP_like"/>
    <property type="match status" value="1"/>
</dbReference>
<comment type="similarity">
    <text evidence="2">Belongs to the histidine acid phosphatase family.</text>
</comment>
<sequence>MTCKWFWWLISASAVVVAFSAGDDSDVPWKRNKVIYGSVVFHRHGDRAAQRTAPAYAAGDRQSYNVKFPIDDQEWPVDYGQLSGLGALQCRNFGSYLRDRYVGKDKLLDEKYNHYETHVRSTDVDRTLVSSMAVMAGLYPGRSIAPGFDGTVLVPIHTVPYATDALMDGSASKHCPRFNRAATAALNSKTIRNAILSDRKFASSLAILANVTGDRMRAMPGTSLVSLVTSLRDLRLCQRAHNMTQPKNVTQWDSKLEDLTTRITNAKWGSAHMGALVGGRALRAVANRFKATVAVYHHEQWALEKMNEECNAKGSDSDEDGGCPRKLAVYTGHDTTIFDLRAALGVDITEPGVVPYVSHLIFELEGDGKNFTVSLLSGSFLKKATPLAGPFCGGKSTCSLDKFLAYVERTVPMDIDKACSVTIEQLSNGQPGSTETTTSSFVPQLLKTGFITVAAIVVGAVGALLISARLRRSRYNRID</sequence>
<proteinExistence type="inferred from homology"/>
<dbReference type="InterPro" id="IPR033379">
    <property type="entry name" value="Acid_Pase_AS"/>
</dbReference>
<evidence type="ECO:0000256" key="2">
    <source>
        <dbReference type="ARBA" id="ARBA00005375"/>
    </source>
</evidence>
<dbReference type="PROSITE" id="PS00778">
    <property type="entry name" value="HIS_ACID_PHOSPHAT_2"/>
    <property type="match status" value="1"/>
</dbReference>
<comment type="caution">
    <text evidence="9">The sequence shown here is derived from an EMBL/GenBank/DDBJ whole genome shotgun (WGS) entry which is preliminary data.</text>
</comment>
<keyword evidence="3 8" id="KW-0732">Signal</keyword>
<evidence type="ECO:0000256" key="8">
    <source>
        <dbReference type="SAM" id="SignalP"/>
    </source>
</evidence>
<comment type="catalytic activity">
    <reaction evidence="1">
        <text>a phosphate monoester + H2O = an alcohol + phosphate</text>
        <dbReference type="Rhea" id="RHEA:15017"/>
        <dbReference type="ChEBI" id="CHEBI:15377"/>
        <dbReference type="ChEBI" id="CHEBI:30879"/>
        <dbReference type="ChEBI" id="CHEBI:43474"/>
        <dbReference type="ChEBI" id="CHEBI:67140"/>
        <dbReference type="EC" id="3.1.3.2"/>
    </reaction>
</comment>
<dbReference type="InterPro" id="IPR000560">
    <property type="entry name" value="His_Pase_clade-2"/>
</dbReference>
<dbReference type="PANTHER" id="PTHR11567">
    <property type="entry name" value="ACID PHOSPHATASE-RELATED"/>
    <property type="match status" value="1"/>
</dbReference>
<dbReference type="Gene3D" id="3.40.50.1240">
    <property type="entry name" value="Phosphoglycerate mutase-like"/>
    <property type="match status" value="1"/>
</dbReference>
<gene>
    <name evidence="9" type="ORF">NDN08_002883</name>
</gene>
<dbReference type="Pfam" id="PF00328">
    <property type="entry name" value="His_Phos_2"/>
    <property type="match status" value="1"/>
</dbReference>
<evidence type="ECO:0008006" key="11">
    <source>
        <dbReference type="Google" id="ProtNLM"/>
    </source>
</evidence>